<dbReference type="Proteomes" id="UP000268093">
    <property type="component" value="Unassembled WGS sequence"/>
</dbReference>
<name>A0A433D1G1_9FUNG</name>
<evidence type="ECO:0000313" key="2">
    <source>
        <dbReference type="EMBL" id="RUP44668.1"/>
    </source>
</evidence>
<comment type="caution">
    <text evidence="2">The sequence shown here is derived from an EMBL/GenBank/DDBJ whole genome shotgun (WGS) entry which is preliminary data.</text>
</comment>
<accession>A0A433D1G1</accession>
<feature type="region of interest" description="Disordered" evidence="1">
    <location>
        <begin position="1"/>
        <end position="90"/>
    </location>
</feature>
<dbReference type="EMBL" id="RBNI01008525">
    <property type="protein sequence ID" value="RUP44668.1"/>
    <property type="molecule type" value="Genomic_DNA"/>
</dbReference>
<dbReference type="AlphaFoldDB" id="A0A433D1G1"/>
<feature type="compositionally biased region" description="Polar residues" evidence="1">
    <location>
        <begin position="61"/>
        <end position="76"/>
    </location>
</feature>
<feature type="compositionally biased region" description="Basic and acidic residues" evidence="1">
    <location>
        <begin position="11"/>
        <end position="24"/>
    </location>
</feature>
<sequence length="127" mass="13462">MRALVVAPHHSSGDKPGRPSKDNSTKPPSIKSAHSDLPIKASVGPPRSRTPHAVTPDRLATKSNSHKVASSQTTAGVPSRIPVSGRASLREDRRTVLGPAKATINVRSGKSTTVRKELKLSLPIKKL</sequence>
<evidence type="ECO:0000313" key="3">
    <source>
        <dbReference type="Proteomes" id="UP000268093"/>
    </source>
</evidence>
<protein>
    <submittedName>
        <fullName evidence="2">Uncharacterized protein</fullName>
    </submittedName>
</protein>
<proteinExistence type="predicted"/>
<evidence type="ECO:0000256" key="1">
    <source>
        <dbReference type="SAM" id="MobiDB-lite"/>
    </source>
</evidence>
<gene>
    <name evidence="2" type="ORF">BC936DRAFT_149156</name>
</gene>
<organism evidence="2 3">
    <name type="scientific">Jimgerdemannia flammicorona</name>
    <dbReference type="NCBI Taxonomy" id="994334"/>
    <lineage>
        <taxon>Eukaryota</taxon>
        <taxon>Fungi</taxon>
        <taxon>Fungi incertae sedis</taxon>
        <taxon>Mucoromycota</taxon>
        <taxon>Mucoromycotina</taxon>
        <taxon>Endogonomycetes</taxon>
        <taxon>Endogonales</taxon>
        <taxon>Endogonaceae</taxon>
        <taxon>Jimgerdemannia</taxon>
    </lineage>
</organism>
<keyword evidence="3" id="KW-1185">Reference proteome</keyword>
<reference evidence="2 3" key="1">
    <citation type="journal article" date="2018" name="New Phytol.">
        <title>Phylogenomics of Endogonaceae and evolution of mycorrhizas within Mucoromycota.</title>
        <authorList>
            <person name="Chang Y."/>
            <person name="Desiro A."/>
            <person name="Na H."/>
            <person name="Sandor L."/>
            <person name="Lipzen A."/>
            <person name="Clum A."/>
            <person name="Barry K."/>
            <person name="Grigoriev I.V."/>
            <person name="Martin F.M."/>
            <person name="Stajich J.E."/>
            <person name="Smith M.E."/>
            <person name="Bonito G."/>
            <person name="Spatafora J.W."/>
        </authorList>
    </citation>
    <scope>NUCLEOTIDE SEQUENCE [LARGE SCALE GENOMIC DNA]</scope>
    <source>
        <strain evidence="2 3">GMNB39</strain>
    </source>
</reference>